<proteinExistence type="predicted"/>
<evidence type="ECO:0000259" key="2">
    <source>
        <dbReference type="PROSITE" id="PS01179"/>
    </source>
</evidence>
<keyword evidence="1" id="KW-0677">Repeat</keyword>
<evidence type="ECO:0000259" key="3">
    <source>
        <dbReference type="PROSITE" id="PS50020"/>
    </source>
</evidence>
<reference evidence="5" key="1">
    <citation type="submission" date="2023-03" db="UniProtKB">
        <authorList>
            <consortium name="WormBaseParasite"/>
        </authorList>
    </citation>
    <scope>IDENTIFICATION</scope>
</reference>
<dbReference type="InterPro" id="IPR011993">
    <property type="entry name" value="PH-like_dom_sf"/>
</dbReference>
<dbReference type="InterPro" id="IPR039576">
    <property type="entry name" value="APBB1/2/3"/>
</dbReference>
<dbReference type="InterPro" id="IPR036020">
    <property type="entry name" value="WW_dom_sf"/>
</dbReference>
<dbReference type="GO" id="GO:0001540">
    <property type="term" value="F:amyloid-beta binding"/>
    <property type="evidence" value="ECO:0007669"/>
    <property type="project" value="InterPro"/>
</dbReference>
<dbReference type="GO" id="GO:0005634">
    <property type="term" value="C:nucleus"/>
    <property type="evidence" value="ECO:0007669"/>
    <property type="project" value="TreeGrafter"/>
</dbReference>
<dbReference type="GO" id="GO:0006355">
    <property type="term" value="P:regulation of DNA-templated transcription"/>
    <property type="evidence" value="ECO:0007669"/>
    <property type="project" value="TreeGrafter"/>
</dbReference>
<organism evidence="4 5">
    <name type="scientific">Ascaris lumbricoides</name>
    <name type="common">Giant roundworm</name>
    <dbReference type="NCBI Taxonomy" id="6252"/>
    <lineage>
        <taxon>Eukaryota</taxon>
        <taxon>Metazoa</taxon>
        <taxon>Ecdysozoa</taxon>
        <taxon>Nematoda</taxon>
        <taxon>Chromadorea</taxon>
        <taxon>Rhabditida</taxon>
        <taxon>Spirurina</taxon>
        <taxon>Ascaridomorpha</taxon>
        <taxon>Ascaridoidea</taxon>
        <taxon>Ascarididae</taxon>
        <taxon>Ascaris</taxon>
    </lineage>
</organism>
<evidence type="ECO:0000256" key="1">
    <source>
        <dbReference type="ARBA" id="ARBA00022737"/>
    </source>
</evidence>
<dbReference type="WBParaSite" id="ALUE_0001422501-mRNA-1">
    <property type="protein sequence ID" value="ALUE_0001422501-mRNA-1"/>
    <property type="gene ID" value="ALUE_0001422501"/>
</dbReference>
<accession>A0A9J2PVR9</accession>
<dbReference type="AlphaFoldDB" id="A0A9J2PVR9"/>
<feature type="domain" description="WW" evidence="3">
    <location>
        <begin position="80"/>
        <end position="113"/>
    </location>
</feature>
<dbReference type="GO" id="GO:0005737">
    <property type="term" value="C:cytoplasm"/>
    <property type="evidence" value="ECO:0007669"/>
    <property type="project" value="TreeGrafter"/>
</dbReference>
<dbReference type="PROSITE" id="PS01179">
    <property type="entry name" value="PID"/>
    <property type="match status" value="1"/>
</dbReference>
<sequence>MRLRTRCHAFECVPLRNRAAVNTRSHFASVGIERPPPTDYVIDEETVADTVLSPDSHDNGINVESQYSKPMRIEEPPPMKPLPPGWEKHQDPSGYSYYWHVDSGTIQREPPMQNRETQVDTLPSPIPAPPPVQQQIIQLPAQQPIIEEHAFKQTTTKRRIDNDALTDDDDDFIGKVGGYHLEELVLLTDFTYCLRSIIRIVRAYVRLGYSLSAMGNADEQSSMGGTTSIIGVILYLRNCLLPVRFAVRSLGWTEIAEEELTAEKSSRAVNKAIVDLSTGRNDIMDNVSKWGDGRELIMELDDNDLTLIDPDTMAVVHSERIQQIRVWGVGRDNGRFVKTFFASHLYSNYRI</sequence>
<dbReference type="Proteomes" id="UP000036681">
    <property type="component" value="Unplaced"/>
</dbReference>
<dbReference type="PANTHER" id="PTHR14058">
    <property type="entry name" value="AMYLOID BETA A4 PRECURSOR PROTEIN-BINDING FAMILY B"/>
    <property type="match status" value="1"/>
</dbReference>
<name>A0A9J2PVR9_ASCLU</name>
<dbReference type="PROSITE" id="PS50020">
    <property type="entry name" value="WW_DOMAIN_2"/>
    <property type="match status" value="1"/>
</dbReference>
<dbReference type="SUPFAM" id="SSF50729">
    <property type="entry name" value="PH domain-like"/>
    <property type="match status" value="1"/>
</dbReference>
<dbReference type="InterPro" id="IPR006020">
    <property type="entry name" value="PTB/PI_dom"/>
</dbReference>
<dbReference type="SUPFAM" id="SSF51045">
    <property type="entry name" value="WW domain"/>
    <property type="match status" value="1"/>
</dbReference>
<feature type="domain" description="PID" evidence="2">
    <location>
        <begin position="243"/>
        <end position="332"/>
    </location>
</feature>
<dbReference type="Pfam" id="PF00397">
    <property type="entry name" value="WW"/>
    <property type="match status" value="1"/>
</dbReference>
<evidence type="ECO:0000313" key="4">
    <source>
        <dbReference type="Proteomes" id="UP000036681"/>
    </source>
</evidence>
<dbReference type="CDD" id="cd00201">
    <property type="entry name" value="WW"/>
    <property type="match status" value="1"/>
</dbReference>
<dbReference type="Pfam" id="PF00640">
    <property type="entry name" value="PID"/>
    <property type="match status" value="1"/>
</dbReference>
<evidence type="ECO:0000313" key="5">
    <source>
        <dbReference type="WBParaSite" id="ALUE_0001422501-mRNA-1"/>
    </source>
</evidence>
<protein>
    <submittedName>
        <fullName evidence="5">WW domain-containing protein</fullName>
    </submittedName>
</protein>
<dbReference type="Gene3D" id="2.30.29.30">
    <property type="entry name" value="Pleckstrin-homology domain (PH domain)/Phosphotyrosine-binding domain (PTB)"/>
    <property type="match status" value="1"/>
</dbReference>
<dbReference type="Gene3D" id="2.20.70.10">
    <property type="match status" value="1"/>
</dbReference>
<dbReference type="PANTHER" id="PTHR14058:SF8">
    <property type="entry name" value="PROTEIN FE65 HOMOLOG"/>
    <property type="match status" value="1"/>
</dbReference>
<keyword evidence="4" id="KW-1185">Reference proteome</keyword>
<dbReference type="SMART" id="SM00456">
    <property type="entry name" value="WW"/>
    <property type="match status" value="1"/>
</dbReference>
<dbReference type="InterPro" id="IPR001202">
    <property type="entry name" value="WW_dom"/>
</dbReference>